<gene>
    <name evidence="1" type="ORF">MtrunA17_Chr3g0102461</name>
</gene>
<comment type="caution">
    <text evidence="1">The sequence shown here is derived from an EMBL/GenBank/DDBJ whole genome shotgun (WGS) entry which is preliminary data.</text>
</comment>
<name>A0A396IPA5_MEDTR</name>
<reference evidence="2" key="1">
    <citation type="journal article" date="2018" name="Nat. Plants">
        <title>Whole-genome landscape of Medicago truncatula symbiotic genes.</title>
        <authorList>
            <person name="Pecrix Y."/>
            <person name="Staton S.E."/>
            <person name="Sallet E."/>
            <person name="Lelandais-Briere C."/>
            <person name="Moreau S."/>
            <person name="Carrere S."/>
            <person name="Blein T."/>
            <person name="Jardinaud M.F."/>
            <person name="Latrasse D."/>
            <person name="Zouine M."/>
            <person name="Zahm M."/>
            <person name="Kreplak J."/>
            <person name="Mayjonade B."/>
            <person name="Satge C."/>
            <person name="Perez M."/>
            <person name="Cauet S."/>
            <person name="Marande W."/>
            <person name="Chantry-Darmon C."/>
            <person name="Lopez-Roques C."/>
            <person name="Bouchez O."/>
            <person name="Berard A."/>
            <person name="Debelle F."/>
            <person name="Munos S."/>
            <person name="Bendahmane A."/>
            <person name="Berges H."/>
            <person name="Niebel A."/>
            <person name="Buitink J."/>
            <person name="Frugier F."/>
            <person name="Benhamed M."/>
            <person name="Crespi M."/>
            <person name="Gouzy J."/>
            <person name="Gamas P."/>
        </authorList>
    </citation>
    <scope>NUCLEOTIDE SEQUENCE [LARGE SCALE GENOMIC DNA]</scope>
    <source>
        <strain evidence="2">cv. Jemalong A17</strain>
    </source>
</reference>
<accession>A0A396IPA5</accession>
<evidence type="ECO:0000313" key="2">
    <source>
        <dbReference type="Proteomes" id="UP000265566"/>
    </source>
</evidence>
<proteinExistence type="predicted"/>
<dbReference type="AlphaFoldDB" id="A0A396IPA5"/>
<organism evidence="1 2">
    <name type="scientific">Medicago truncatula</name>
    <name type="common">Barrel medic</name>
    <name type="synonym">Medicago tribuloides</name>
    <dbReference type="NCBI Taxonomy" id="3880"/>
    <lineage>
        <taxon>Eukaryota</taxon>
        <taxon>Viridiplantae</taxon>
        <taxon>Streptophyta</taxon>
        <taxon>Embryophyta</taxon>
        <taxon>Tracheophyta</taxon>
        <taxon>Spermatophyta</taxon>
        <taxon>Magnoliopsida</taxon>
        <taxon>eudicotyledons</taxon>
        <taxon>Gunneridae</taxon>
        <taxon>Pentapetalae</taxon>
        <taxon>rosids</taxon>
        <taxon>fabids</taxon>
        <taxon>Fabales</taxon>
        <taxon>Fabaceae</taxon>
        <taxon>Papilionoideae</taxon>
        <taxon>50 kb inversion clade</taxon>
        <taxon>NPAAA clade</taxon>
        <taxon>Hologalegina</taxon>
        <taxon>IRL clade</taxon>
        <taxon>Trifolieae</taxon>
        <taxon>Medicago</taxon>
    </lineage>
</organism>
<sequence>MKIKGAFFVELFGVYCGLICSSTTLSSRLFARQILEKSSVFLNIQEISKFR</sequence>
<protein>
    <submittedName>
        <fullName evidence="1">Uncharacterized protein</fullName>
    </submittedName>
</protein>
<dbReference type="Gramene" id="rna15601">
    <property type="protein sequence ID" value="RHN67412.1"/>
    <property type="gene ID" value="gene15601"/>
</dbReference>
<dbReference type="Proteomes" id="UP000265566">
    <property type="component" value="Chromosome 3"/>
</dbReference>
<dbReference type="EMBL" id="PSQE01000003">
    <property type="protein sequence ID" value="RHN67412.1"/>
    <property type="molecule type" value="Genomic_DNA"/>
</dbReference>
<evidence type="ECO:0000313" key="1">
    <source>
        <dbReference type="EMBL" id="RHN67412.1"/>
    </source>
</evidence>